<dbReference type="EMBL" id="LKCM01000237">
    <property type="protein sequence ID" value="KPQ42338.1"/>
    <property type="molecule type" value="Genomic_DNA"/>
</dbReference>
<feature type="transmembrane region" description="Helical" evidence="1">
    <location>
        <begin position="7"/>
        <end position="24"/>
    </location>
</feature>
<evidence type="ECO:0000313" key="3">
    <source>
        <dbReference type="Proteomes" id="UP000050360"/>
    </source>
</evidence>
<comment type="caution">
    <text evidence="2">The sequence shown here is derived from an EMBL/GenBank/DDBJ whole genome shotgun (WGS) entry which is preliminary data.</text>
</comment>
<keyword evidence="1" id="KW-0472">Membrane</keyword>
<feature type="transmembrane region" description="Helical" evidence="1">
    <location>
        <begin position="30"/>
        <end position="50"/>
    </location>
</feature>
<keyword evidence="1" id="KW-0812">Transmembrane</keyword>
<proteinExistence type="predicted"/>
<dbReference type="PATRIC" id="fig|1719120.3.peg.3319"/>
<reference evidence="2 3" key="1">
    <citation type="submission" date="2015-09" db="EMBL/GenBank/DDBJ databases">
        <title>A metagenomics-based metabolic model of nitrate-dependent anaerobic oxidation of methane by Methanoperedens-like archaea.</title>
        <authorList>
            <person name="Arshad A."/>
            <person name="Speth D.R."/>
            <person name="De Graaf R.M."/>
            <person name="Op Den Camp H.J."/>
            <person name="Jetten M.S."/>
            <person name="Welte C.U."/>
        </authorList>
    </citation>
    <scope>NUCLEOTIDE SEQUENCE [LARGE SCALE GENOMIC DNA]</scope>
</reference>
<accession>A0A0N8KQJ8</accession>
<keyword evidence="1" id="KW-1133">Transmembrane helix</keyword>
<name>A0A0N8KQJ8_9EURY</name>
<protein>
    <submittedName>
        <fullName evidence="2">Uncharacterized protein</fullName>
    </submittedName>
</protein>
<organism evidence="2 3">
    <name type="scientific">Candidatus Methanoperedens nitratireducens</name>
    <dbReference type="NCBI Taxonomy" id="1392998"/>
    <lineage>
        <taxon>Archaea</taxon>
        <taxon>Methanobacteriati</taxon>
        <taxon>Methanobacteriota</taxon>
        <taxon>Stenosarchaea group</taxon>
        <taxon>Methanomicrobia</taxon>
        <taxon>Methanosarcinales</taxon>
        <taxon>ANME-2 cluster</taxon>
        <taxon>Candidatus Methanoperedentaceae</taxon>
        <taxon>Candidatus Methanoperedens</taxon>
    </lineage>
</organism>
<dbReference type="AlphaFoldDB" id="A0A0N8KQJ8"/>
<gene>
    <name evidence="2" type="ORF">MPEBLZ_03054</name>
</gene>
<sequence>MNFGLGEILIFVIGMLYGYINSVILRNISLYYIITLGIIVSIVLVISTFIGKKMN</sequence>
<dbReference type="Proteomes" id="UP000050360">
    <property type="component" value="Unassembled WGS sequence"/>
</dbReference>
<evidence type="ECO:0000256" key="1">
    <source>
        <dbReference type="SAM" id="Phobius"/>
    </source>
</evidence>
<evidence type="ECO:0000313" key="2">
    <source>
        <dbReference type="EMBL" id="KPQ42338.1"/>
    </source>
</evidence>